<dbReference type="NCBIfam" id="TIGR00319">
    <property type="entry name" value="desulf_FeS4"/>
    <property type="match status" value="1"/>
</dbReference>
<evidence type="ECO:0000256" key="7">
    <source>
        <dbReference type="ARBA" id="ARBA00022982"/>
    </source>
</evidence>
<protein>
    <recommendedName>
        <fullName evidence="4">Desulfoferrodoxin</fullName>
        <ecNumber evidence="3">1.15.1.2</ecNumber>
    </recommendedName>
    <alternativeName>
        <fullName evidence="10">Superoxide reductase</fullName>
    </alternativeName>
</protein>
<evidence type="ECO:0000256" key="11">
    <source>
        <dbReference type="ARBA" id="ARBA00047448"/>
    </source>
</evidence>
<feature type="binding site" evidence="12">
    <location>
        <position position="30"/>
    </location>
    <ligand>
        <name>Fe cation</name>
        <dbReference type="ChEBI" id="CHEBI:24875"/>
        <label>1</label>
    </ligand>
</feature>
<evidence type="ECO:0000256" key="12">
    <source>
        <dbReference type="PIRSR" id="PIRSR604793-1"/>
    </source>
</evidence>
<feature type="binding site" evidence="12">
    <location>
        <position position="69"/>
    </location>
    <ligand>
        <name>Fe cation</name>
        <dbReference type="ChEBI" id="CHEBI:24875"/>
        <label>2</label>
        <note>catalytic</note>
    </ligand>
</feature>
<proteinExistence type="inferred from homology"/>
<dbReference type="Pfam" id="PF01880">
    <property type="entry name" value="Desulfoferrodox"/>
    <property type="match status" value="1"/>
</dbReference>
<feature type="binding site" evidence="12">
    <location>
        <position position="29"/>
    </location>
    <ligand>
        <name>Fe cation</name>
        <dbReference type="ChEBI" id="CHEBI:24875"/>
        <label>1</label>
    </ligand>
</feature>
<feature type="binding site" evidence="12">
    <location>
        <position position="116"/>
    </location>
    <ligand>
        <name>Fe cation</name>
        <dbReference type="ChEBI" id="CHEBI:24875"/>
        <label>2</label>
        <note>catalytic</note>
    </ligand>
</feature>
<dbReference type="Proteomes" id="UP000266301">
    <property type="component" value="Chromosome"/>
</dbReference>
<reference evidence="15 16" key="1">
    <citation type="journal article" date="2019" name="Int. J. Syst. Evol. Microbiol.">
        <title>Clostridium fermenticellae sp. nov., isolated from the mud in a fermentation cellar for the production of the Chinese liquor, baijiu.</title>
        <authorList>
            <person name="Xu P.X."/>
            <person name="Chai L.J."/>
            <person name="Qiu T."/>
            <person name="Zhang X.J."/>
            <person name="Lu Z.M."/>
            <person name="Xiao C."/>
            <person name="Wang S.T."/>
            <person name="Shen C.H."/>
            <person name="Shi J.S."/>
            <person name="Xu Z.H."/>
        </authorList>
    </citation>
    <scope>NUCLEOTIDE SEQUENCE [LARGE SCALE GENOMIC DNA]</scope>
    <source>
        <strain evidence="15 16">JN500901</strain>
    </source>
</reference>
<name>A0A386H513_9CLOT</name>
<feature type="binding site" evidence="12">
    <location>
        <position position="13"/>
    </location>
    <ligand>
        <name>Fe cation</name>
        <dbReference type="ChEBI" id="CHEBI:24875"/>
        <label>1</label>
    </ligand>
</feature>
<dbReference type="NCBIfam" id="TIGR00332">
    <property type="entry name" value="neela_ferrous"/>
    <property type="match status" value="1"/>
</dbReference>
<dbReference type="PANTHER" id="PTHR36541:SF1">
    <property type="entry name" value="SUPEROXIDE REDUCTASE-RELATED"/>
    <property type="match status" value="1"/>
</dbReference>
<dbReference type="InterPro" id="IPR051233">
    <property type="entry name" value="Desulfoferrodoxin_SOR"/>
</dbReference>
<evidence type="ECO:0000256" key="6">
    <source>
        <dbReference type="ARBA" id="ARBA00022723"/>
    </source>
</evidence>
<dbReference type="RefSeq" id="WP_119973194.1">
    <property type="nucleotide sequence ID" value="NZ_CP032416.1"/>
</dbReference>
<dbReference type="Gene3D" id="2.20.28.100">
    <property type="entry name" value="Desulphoferrodoxin, N-terminal domain"/>
    <property type="match status" value="1"/>
</dbReference>
<comment type="cofactor">
    <cofactor evidence="12">
        <name>Fe(2+)</name>
        <dbReference type="ChEBI" id="CHEBI:29033"/>
    </cofactor>
    <text evidence="12">Binds 1 Fe(2+) ion per subunit. The iron ion 2 is coordinated via four histidines and one cysteine residue.</text>
</comment>
<dbReference type="GO" id="GO:0005506">
    <property type="term" value="F:iron ion binding"/>
    <property type="evidence" value="ECO:0007669"/>
    <property type="project" value="InterPro"/>
</dbReference>
<dbReference type="InterPro" id="IPR038094">
    <property type="entry name" value="Desulfoferrodoxin_N_sf"/>
</dbReference>
<evidence type="ECO:0000256" key="3">
    <source>
        <dbReference type="ARBA" id="ARBA00012679"/>
    </source>
</evidence>
<keyword evidence="8 12" id="KW-0408">Iron</keyword>
<feature type="binding site" evidence="12">
    <location>
        <position position="10"/>
    </location>
    <ligand>
        <name>Fe cation</name>
        <dbReference type="ChEBI" id="CHEBI:24875"/>
        <label>1</label>
    </ligand>
</feature>
<comment type="cofactor">
    <cofactor evidence="1">
        <name>Cu(2+)</name>
        <dbReference type="ChEBI" id="CHEBI:29036"/>
    </cofactor>
</comment>
<evidence type="ECO:0000256" key="2">
    <source>
        <dbReference type="ARBA" id="ARBA00005941"/>
    </source>
</evidence>
<keyword evidence="5" id="KW-0813">Transport</keyword>
<evidence type="ECO:0000256" key="1">
    <source>
        <dbReference type="ARBA" id="ARBA00001973"/>
    </source>
</evidence>
<evidence type="ECO:0000256" key="10">
    <source>
        <dbReference type="ARBA" id="ARBA00031398"/>
    </source>
</evidence>
<dbReference type="GO" id="GO:0050605">
    <property type="term" value="F:superoxide reductase activity"/>
    <property type="evidence" value="ECO:0007669"/>
    <property type="project" value="UniProtKB-EC"/>
</dbReference>
<dbReference type="EMBL" id="CP032416">
    <property type="protein sequence ID" value="AYD40841.1"/>
    <property type="molecule type" value="Genomic_DNA"/>
</dbReference>
<dbReference type="Gene3D" id="2.60.40.730">
    <property type="entry name" value="SOR catalytic domain"/>
    <property type="match status" value="1"/>
</dbReference>
<dbReference type="PANTHER" id="PTHR36541">
    <property type="entry name" value="SUPEROXIDE REDUCTASE-RELATED"/>
    <property type="match status" value="1"/>
</dbReference>
<comment type="similarity">
    <text evidence="2">Belongs to the desulfoferrodoxin family.</text>
</comment>
<dbReference type="SUPFAM" id="SSF49367">
    <property type="entry name" value="Superoxide reductase-like"/>
    <property type="match status" value="1"/>
</dbReference>
<dbReference type="GO" id="GO:0019430">
    <property type="term" value="P:removal of superoxide radicals"/>
    <property type="evidence" value="ECO:0007669"/>
    <property type="project" value="InterPro"/>
</dbReference>
<dbReference type="SUPFAM" id="SSF57802">
    <property type="entry name" value="Rubredoxin-like"/>
    <property type="match status" value="1"/>
</dbReference>
<dbReference type="InterPro" id="IPR004462">
    <property type="entry name" value="Desulfoferrodoxin_N"/>
</dbReference>
<dbReference type="CDD" id="cd00974">
    <property type="entry name" value="DSRD"/>
    <property type="match status" value="1"/>
</dbReference>
<dbReference type="Pfam" id="PF06397">
    <property type="entry name" value="Desulfoferrod_N"/>
    <property type="match status" value="1"/>
</dbReference>
<feature type="binding site" evidence="12">
    <location>
        <position position="119"/>
    </location>
    <ligand>
        <name>Fe cation</name>
        <dbReference type="ChEBI" id="CHEBI:24875"/>
        <label>2</label>
        <note>catalytic</note>
    </ligand>
</feature>
<dbReference type="AlphaFoldDB" id="A0A386H513"/>
<keyword evidence="7" id="KW-0249">Electron transport</keyword>
<dbReference type="InterPro" id="IPR004793">
    <property type="entry name" value="Desulfoferrodoxin_rbo"/>
</dbReference>
<gene>
    <name evidence="15" type="ORF">D4Z93_10020</name>
</gene>
<comment type="catalytic activity">
    <reaction evidence="11">
        <text>reduced [rubredoxin] + superoxide + 2 H(+) = oxidized [rubredoxin] + H2O2</text>
        <dbReference type="Rhea" id="RHEA:21324"/>
        <dbReference type="Rhea" id="RHEA-COMP:10302"/>
        <dbReference type="Rhea" id="RHEA-COMP:10303"/>
        <dbReference type="ChEBI" id="CHEBI:15378"/>
        <dbReference type="ChEBI" id="CHEBI:16240"/>
        <dbReference type="ChEBI" id="CHEBI:18421"/>
        <dbReference type="ChEBI" id="CHEBI:29033"/>
        <dbReference type="ChEBI" id="CHEBI:29034"/>
        <dbReference type="EC" id="1.15.1.2"/>
    </reaction>
</comment>
<evidence type="ECO:0000313" key="15">
    <source>
        <dbReference type="EMBL" id="AYD40841.1"/>
    </source>
</evidence>
<dbReference type="KEGG" id="cfer:D4Z93_10020"/>
<evidence type="ECO:0000259" key="14">
    <source>
        <dbReference type="Pfam" id="PF06397"/>
    </source>
</evidence>
<feature type="binding site" evidence="12">
    <location>
        <position position="49"/>
    </location>
    <ligand>
        <name>Fe cation</name>
        <dbReference type="ChEBI" id="CHEBI:24875"/>
        <label>2</label>
        <note>catalytic</note>
    </ligand>
</feature>
<evidence type="ECO:0000256" key="9">
    <source>
        <dbReference type="ARBA" id="ARBA00024690"/>
    </source>
</evidence>
<evidence type="ECO:0000259" key="13">
    <source>
        <dbReference type="Pfam" id="PF01880"/>
    </source>
</evidence>
<dbReference type="InterPro" id="IPR002742">
    <property type="entry name" value="Desulfoferrodoxin_Fe-bd_dom"/>
</dbReference>
<comment type="function">
    <text evidence="9">Catalyzes the one-electron reduction of superoxide anion radical to hydrogen peroxide at a nonheme ferrous iron center. Plays a fundamental role in case of oxidative stress via its superoxide detoxification activity.</text>
</comment>
<evidence type="ECO:0000256" key="5">
    <source>
        <dbReference type="ARBA" id="ARBA00022448"/>
    </source>
</evidence>
<feature type="binding site" evidence="12">
    <location>
        <position position="75"/>
    </location>
    <ligand>
        <name>Fe cation</name>
        <dbReference type="ChEBI" id="CHEBI:24875"/>
        <label>2</label>
        <note>catalytic</note>
    </ligand>
</feature>
<feature type="domain" description="Desulfoferrodoxin ferrous iron-binding" evidence="13">
    <location>
        <begin position="42"/>
        <end position="123"/>
    </location>
</feature>
<dbReference type="NCBIfam" id="TIGR00320">
    <property type="entry name" value="dfx_rbo"/>
    <property type="match status" value="1"/>
</dbReference>
<evidence type="ECO:0000313" key="16">
    <source>
        <dbReference type="Proteomes" id="UP000266301"/>
    </source>
</evidence>
<evidence type="ECO:0000256" key="8">
    <source>
        <dbReference type="ARBA" id="ARBA00023004"/>
    </source>
</evidence>
<accession>A0A386H513</accession>
<evidence type="ECO:0000256" key="4">
    <source>
        <dbReference type="ARBA" id="ARBA00014839"/>
    </source>
</evidence>
<dbReference type="InterPro" id="IPR036073">
    <property type="entry name" value="Desulfoferrodoxin_Fe-bd_dom_sf"/>
</dbReference>
<comment type="cofactor">
    <cofactor evidence="12">
        <name>Fe(3+)</name>
        <dbReference type="ChEBI" id="CHEBI:29034"/>
    </cofactor>
    <text evidence="12">Binds 1 Fe(3+) ion per subunit. The iron ion 1 is coordinated via 4 cysteine residues.</text>
</comment>
<feature type="domain" description="Desulfoferrodoxin N-terminal" evidence="14">
    <location>
        <begin position="2"/>
        <end position="37"/>
    </location>
</feature>
<sequence length="124" mass="14413">MTEIKQIYKCEVCGNVIEVVHQGKGTLICCGREMKLMDENTVDASHEKHVPVIEKIQDGVYVKVGEQEHSMEDGHYIEWIEVHTPNKICRKYLRPNEKPEAIFKVDSEVLCAREYCNVHGLWRK</sequence>
<dbReference type="EC" id="1.15.1.2" evidence="3"/>
<organism evidence="15 16">
    <name type="scientific">Clostridium fermenticellae</name>
    <dbReference type="NCBI Taxonomy" id="2068654"/>
    <lineage>
        <taxon>Bacteria</taxon>
        <taxon>Bacillati</taxon>
        <taxon>Bacillota</taxon>
        <taxon>Clostridia</taxon>
        <taxon>Eubacteriales</taxon>
        <taxon>Clostridiaceae</taxon>
        <taxon>Clostridium</taxon>
    </lineage>
</organism>
<dbReference type="OrthoDB" id="9814936at2"/>
<keyword evidence="16" id="KW-1185">Reference proteome</keyword>
<keyword evidence="6 12" id="KW-0479">Metal-binding</keyword>